<feature type="domain" description="Fungal-type protein kinase" evidence="2">
    <location>
        <begin position="114"/>
        <end position="218"/>
    </location>
</feature>
<evidence type="ECO:0000313" key="4">
    <source>
        <dbReference type="Proteomes" id="UP000298061"/>
    </source>
</evidence>
<evidence type="ECO:0000259" key="2">
    <source>
        <dbReference type="Pfam" id="PF17667"/>
    </source>
</evidence>
<dbReference type="Gene3D" id="1.10.510.10">
    <property type="entry name" value="Transferase(Phosphotransferase) domain 1"/>
    <property type="match status" value="1"/>
</dbReference>
<dbReference type="OrthoDB" id="3271139at2759"/>
<dbReference type="Proteomes" id="UP000298061">
    <property type="component" value="Unassembled WGS sequence"/>
</dbReference>
<dbReference type="STRING" id="135208.A0A4Y9ZKX7"/>
<dbReference type="SUPFAM" id="SSF56112">
    <property type="entry name" value="Protein kinase-like (PK-like)"/>
    <property type="match status" value="1"/>
</dbReference>
<dbReference type="Pfam" id="PF17667">
    <property type="entry name" value="Pkinase_fungal"/>
    <property type="match status" value="2"/>
</dbReference>
<accession>A0A4Y9ZKX7</accession>
<name>A0A4Y9ZKX7_9AGAM</name>
<feature type="compositionally biased region" description="Acidic residues" evidence="1">
    <location>
        <begin position="771"/>
        <end position="784"/>
    </location>
</feature>
<dbReference type="GO" id="GO:0004672">
    <property type="term" value="F:protein kinase activity"/>
    <property type="evidence" value="ECO:0007669"/>
    <property type="project" value="InterPro"/>
</dbReference>
<feature type="domain" description="Fungal-type protein kinase" evidence="2">
    <location>
        <begin position="291"/>
        <end position="599"/>
    </location>
</feature>
<feature type="compositionally biased region" description="Polar residues" evidence="1">
    <location>
        <begin position="752"/>
        <end position="762"/>
    </location>
</feature>
<feature type="compositionally biased region" description="Low complexity" evidence="1">
    <location>
        <begin position="842"/>
        <end position="873"/>
    </location>
</feature>
<evidence type="ECO:0000313" key="3">
    <source>
        <dbReference type="EMBL" id="TFY74481.1"/>
    </source>
</evidence>
<keyword evidence="4" id="KW-1185">Reference proteome</keyword>
<organism evidence="3 4">
    <name type="scientific">Hericium alpestre</name>
    <dbReference type="NCBI Taxonomy" id="135208"/>
    <lineage>
        <taxon>Eukaryota</taxon>
        <taxon>Fungi</taxon>
        <taxon>Dikarya</taxon>
        <taxon>Basidiomycota</taxon>
        <taxon>Agaricomycotina</taxon>
        <taxon>Agaricomycetes</taxon>
        <taxon>Russulales</taxon>
        <taxon>Hericiaceae</taxon>
        <taxon>Hericium</taxon>
    </lineage>
</organism>
<proteinExistence type="predicted"/>
<dbReference type="PROSITE" id="PS00109">
    <property type="entry name" value="PROTEIN_KINASE_TYR"/>
    <property type="match status" value="1"/>
</dbReference>
<sequence>MVTTAFELLKAKTKRASPKVVEAAERIYDTLVAQKWYIPGNRGRRSKWKGLPLKPKSENELYRPLTAILNAISNLCEDRTFDITWQDWHTKSPDSQFMVDMKPDILAVIKAAGTWWRALQTVIEVKKKADMFPAILQLLRYVRQALREQPDRRFMHGMVFSMYNLTVWHVDRSGALASEVFNVHEEPLKFIKVIVGFLMLKPEDLGWDPTMKMYVEDFDDDDNVTRRYGLPSYTFKENSETGKNNAYERMWTISVPIPGAEPAESNSDDPDAEPLPSPAEEDFVVFRALSLSRAEVLKGRATRIWKAWRMEDMVKPKEERKIYVIKDCWRDERRGLEGALYTRALDAAGLCPGVALLYSHGKVRIGERKEVDCTFKLVRKNVKPHGESLDLRTAQSSAAVPEHHREDTRVLPSVTTSRGGSTTSTSWSRDYFASITGQHIQRIPRNRIHTRLVMASYGYPISKFLTLQELIGALHDALEGHKWLFDKGILHRDISMGNIIITGLEAPNRGILIDLDNAIVLKDHKALIDDERTGTIAFMSYEILMNEEYFPKTVATAPTAPDGTILYKIKHNRRKESKSVAHDYVHDLESFFWVLCWLCVAREGPGRARHFSADGLNEQQKAQAMQIQSAIVSTFEQKSITGIADRKHRILTSLGTFTDVIINSFTPYFEPLQDPLIWIHGELNRAYTNRNFEGLHQKFLDYLGFVEQALLSENWEATDKKYGEMSEAVEKQRDEAKAVWDSPKPERIAQPNEATSSSNTRTGSKRRRADDELEPIAEQPEDESSSASSEERNARSAARKRQRTAGPSGDQQSEDAESAAADDARSSSPLRGKGKAAKKAGKATTAKTKASTSKMKPTTAEAKAKAAETAAKTPARRSARLAKSKDNSSRSGRR</sequence>
<dbReference type="PANTHER" id="PTHR38248:SF2">
    <property type="entry name" value="FUNK1 11"/>
    <property type="match status" value="1"/>
</dbReference>
<feature type="compositionally biased region" description="Basic residues" evidence="1">
    <location>
        <begin position="832"/>
        <end position="841"/>
    </location>
</feature>
<dbReference type="InterPro" id="IPR040976">
    <property type="entry name" value="Pkinase_fungal"/>
</dbReference>
<dbReference type="AlphaFoldDB" id="A0A4Y9ZKX7"/>
<evidence type="ECO:0000256" key="1">
    <source>
        <dbReference type="SAM" id="MobiDB-lite"/>
    </source>
</evidence>
<gene>
    <name evidence="3" type="ORF">EWM64_g9531</name>
</gene>
<dbReference type="EMBL" id="SFCI01002055">
    <property type="protein sequence ID" value="TFY74481.1"/>
    <property type="molecule type" value="Genomic_DNA"/>
</dbReference>
<protein>
    <recommendedName>
        <fullName evidence="2">Fungal-type protein kinase domain-containing protein</fullName>
    </recommendedName>
</protein>
<feature type="region of interest" description="Disordered" evidence="1">
    <location>
        <begin position="390"/>
        <end position="425"/>
    </location>
</feature>
<feature type="region of interest" description="Disordered" evidence="1">
    <location>
        <begin position="726"/>
        <end position="894"/>
    </location>
</feature>
<reference evidence="3 4" key="1">
    <citation type="submission" date="2019-02" db="EMBL/GenBank/DDBJ databases">
        <title>Genome sequencing of the rare red list fungi Hericium alpestre (H. flagellum).</title>
        <authorList>
            <person name="Buettner E."/>
            <person name="Kellner H."/>
        </authorList>
    </citation>
    <scope>NUCLEOTIDE SEQUENCE [LARGE SCALE GENOMIC DNA]</scope>
    <source>
        <strain evidence="3 4">DSM 108284</strain>
    </source>
</reference>
<dbReference type="PANTHER" id="PTHR38248">
    <property type="entry name" value="FUNK1 6"/>
    <property type="match status" value="1"/>
</dbReference>
<dbReference type="InterPro" id="IPR011009">
    <property type="entry name" value="Kinase-like_dom_sf"/>
</dbReference>
<feature type="compositionally biased region" description="Low complexity" evidence="1">
    <location>
        <begin position="415"/>
        <end position="425"/>
    </location>
</feature>
<dbReference type="InterPro" id="IPR008266">
    <property type="entry name" value="Tyr_kinase_AS"/>
</dbReference>
<comment type="caution">
    <text evidence="3">The sequence shown here is derived from an EMBL/GenBank/DDBJ whole genome shotgun (WGS) entry which is preliminary data.</text>
</comment>
<feature type="compositionally biased region" description="Basic and acidic residues" evidence="1">
    <location>
        <begin position="726"/>
        <end position="747"/>
    </location>
</feature>